<dbReference type="PaxDb" id="3880-AES63783"/>
<sequence>MNPMKESEAEAEAAATVNDPMMEEEEVEAGTVFDISLEQSPSTSLHKITVHESMRSNFSAVAWCAKLNVIACATETCVNGIPRSSVNPWFWIPIHIVIPERPTEIAAFNVVADSSLDSVQSIQWSPICCPRALLIANFQGRVTIWTQPSRGPPNLVIDTNCWQREHEWRQETAVVTKWLSGASPYRWLSSKASAPTDSKSTFVEKFISQQPETSARWPKFLCVCSVSQSGKVQLHWSQRPPTQNATPPKWFCTSKGLIECGPSGIIAADAIITDSGMLHVAGVLAFSPATVIVWVVLPGQGNGLEFSPKTSITTSAPLSPPNWIGFAPLPAFLFSWQDQSIPLHCSTVSNFSAYVSSEAAPSTQCCGVAGVAFDPTRGGSVIAAVVVEGKYMSPHDPDESLSITGWRVQRWESSFQPVVLNPIFGSMDGNPPMRTVWESKVDISIPATDDKSKGIHFNPFDLPKYLGTLARVVFSAQGGEIAVAFFQGRVRIFSGSNFEPVTNYEINVGSSISVPAFSATSCCSASVWHDTSKGEAMLKIIRVLPPPFPIGQEKATSSTWEHAISERFWFSLLVGVDWWDVVGCTQRAAEEGIVSVNGVIAVLDADFHSLPTAQHRQQYCLGLDMIKCRLLVGSNAQEVRATVLDMQARVLLDMLGKGIESALINPSALLPDPWQASEEILSNFDMEEMAVEPELTPCIQAYVDSVIDLASHLITRLRHYAKIFRTLANQAVTVASGSTSGGVPNLTLNPSISGPSSLMLISINTGTFPGTPAVRLIGDCHFLHRLCQLLFFCFFFKRSQLARYKSGLRRTAETSLVRSNDGQTGRDRQIVPGSKGGEEPSPGPVRLGNGNAGQGYSVEEVKVIFQVLLDLCRRTSGLQHPLPVSQVGSSNIQVQLHYIEGSYTVLPEVVEASLGPYMQNMPRLGDADDTGLLLRELQLHPPAEEWHQLNMFVRPCTDSNDTPKPFRSNPLDSRSLESNDIDYGTNGLRPKKRRMIERDAAFGLNTSLGLGAYLGIMGSRRDVITTSWKTGLEGVWYKCIRCMRQTSAFTSLGSANIPHQNERESWWVSRWAYSCPMCGGRWVRVV</sequence>
<dbReference type="EnsemblPlants" id="AES63783">
    <property type="protein sequence ID" value="AES63783"/>
    <property type="gene ID" value="MTR_2g013160"/>
</dbReference>
<reference evidence="3" key="3">
    <citation type="submission" date="2015-04" db="UniProtKB">
        <authorList>
            <consortium name="EnsemblPlants"/>
        </authorList>
    </citation>
    <scope>IDENTIFICATION</scope>
    <source>
        <strain evidence="3">cv. Jemalong A17</strain>
    </source>
</reference>
<dbReference type="EMBL" id="CM001218">
    <property type="protein sequence ID" value="AES63783.2"/>
    <property type="molecule type" value="Genomic_DNA"/>
</dbReference>
<dbReference type="HOGENOM" id="CLU_008501_0_0_1"/>
<dbReference type="GO" id="GO:0006355">
    <property type="term" value="P:regulation of DNA-templated transcription"/>
    <property type="evidence" value="ECO:0000318"/>
    <property type="project" value="GO_Central"/>
</dbReference>
<proteinExistence type="predicted"/>
<accession>A0A0C3UXE4</accession>
<evidence type="ECO:0000256" key="1">
    <source>
        <dbReference type="SAM" id="MobiDB-lite"/>
    </source>
</evidence>
<dbReference type="GO" id="GO:0016592">
    <property type="term" value="C:mediator complex"/>
    <property type="evidence" value="ECO:0007669"/>
    <property type="project" value="InterPro"/>
</dbReference>
<dbReference type="STRING" id="3880.G7IP21"/>
<protein>
    <submittedName>
        <fullName evidence="2">Mediator of RNA polymerase II transcription subunit 16</fullName>
    </submittedName>
</protein>
<dbReference type="PANTHER" id="PTHR35130">
    <property type="entry name" value="MEDIATOR OF RNA POLYMERASE II TRANSCRIPTION SUBUNIT 16"/>
    <property type="match status" value="1"/>
</dbReference>
<feature type="region of interest" description="Disordered" evidence="1">
    <location>
        <begin position="959"/>
        <end position="983"/>
    </location>
</feature>
<dbReference type="PANTHER" id="PTHR35130:SF1">
    <property type="entry name" value="MEDIATOR OF RNA POLYMERASE II TRANSCRIPTION SUBUNIT 16"/>
    <property type="match status" value="1"/>
</dbReference>
<reference evidence="2 4" key="1">
    <citation type="journal article" date="2011" name="Nature">
        <title>The Medicago genome provides insight into the evolution of rhizobial symbioses.</title>
        <authorList>
            <person name="Young N.D."/>
            <person name="Debelle F."/>
            <person name="Oldroyd G.E."/>
            <person name="Geurts R."/>
            <person name="Cannon S.B."/>
            <person name="Udvardi M.K."/>
            <person name="Benedito V.A."/>
            <person name="Mayer K.F."/>
            <person name="Gouzy J."/>
            <person name="Schoof H."/>
            <person name="Van de Peer Y."/>
            <person name="Proost S."/>
            <person name="Cook D.R."/>
            <person name="Meyers B.C."/>
            <person name="Spannagl M."/>
            <person name="Cheung F."/>
            <person name="De Mita S."/>
            <person name="Krishnakumar V."/>
            <person name="Gundlach H."/>
            <person name="Zhou S."/>
            <person name="Mudge J."/>
            <person name="Bharti A.K."/>
            <person name="Murray J.D."/>
            <person name="Naoumkina M.A."/>
            <person name="Rosen B."/>
            <person name="Silverstein K.A."/>
            <person name="Tang H."/>
            <person name="Rombauts S."/>
            <person name="Zhao P.X."/>
            <person name="Zhou P."/>
            <person name="Barbe V."/>
            <person name="Bardou P."/>
            <person name="Bechner M."/>
            <person name="Bellec A."/>
            <person name="Berger A."/>
            <person name="Berges H."/>
            <person name="Bidwell S."/>
            <person name="Bisseling T."/>
            <person name="Choisne N."/>
            <person name="Couloux A."/>
            <person name="Denny R."/>
            <person name="Deshpande S."/>
            <person name="Dai X."/>
            <person name="Doyle J.J."/>
            <person name="Dudez A.M."/>
            <person name="Farmer A.D."/>
            <person name="Fouteau S."/>
            <person name="Franken C."/>
            <person name="Gibelin C."/>
            <person name="Gish J."/>
            <person name="Goldstein S."/>
            <person name="Gonzalez A.J."/>
            <person name="Green P.J."/>
            <person name="Hallab A."/>
            <person name="Hartog M."/>
            <person name="Hua A."/>
            <person name="Humphray S.J."/>
            <person name="Jeong D.H."/>
            <person name="Jing Y."/>
            <person name="Jocker A."/>
            <person name="Kenton S.M."/>
            <person name="Kim D.J."/>
            <person name="Klee K."/>
            <person name="Lai H."/>
            <person name="Lang C."/>
            <person name="Lin S."/>
            <person name="Macmil S.L."/>
            <person name="Magdelenat G."/>
            <person name="Matthews L."/>
            <person name="McCorrison J."/>
            <person name="Monaghan E.L."/>
            <person name="Mun J.H."/>
            <person name="Najar F.Z."/>
            <person name="Nicholson C."/>
            <person name="Noirot C."/>
            <person name="O'Bleness M."/>
            <person name="Paule C.R."/>
            <person name="Poulain J."/>
            <person name="Prion F."/>
            <person name="Qin B."/>
            <person name="Qu C."/>
            <person name="Retzel E.F."/>
            <person name="Riddle C."/>
            <person name="Sallet E."/>
            <person name="Samain S."/>
            <person name="Samson N."/>
            <person name="Sanders I."/>
            <person name="Saurat O."/>
            <person name="Scarpelli C."/>
            <person name="Schiex T."/>
            <person name="Segurens B."/>
            <person name="Severin A.J."/>
            <person name="Sherrier D.J."/>
            <person name="Shi R."/>
            <person name="Sims S."/>
            <person name="Singer S.R."/>
            <person name="Sinharoy S."/>
            <person name="Sterck L."/>
            <person name="Viollet A."/>
            <person name="Wang B.B."/>
            <person name="Wang K."/>
            <person name="Wang M."/>
            <person name="Wang X."/>
            <person name="Warfsmann J."/>
            <person name="Weissenbach J."/>
            <person name="White D.D."/>
            <person name="White J.D."/>
            <person name="Wiley G.B."/>
            <person name="Wincker P."/>
            <person name="Xing Y."/>
            <person name="Yang L."/>
            <person name="Yao Z."/>
            <person name="Ying F."/>
            <person name="Zhai J."/>
            <person name="Zhou L."/>
            <person name="Zuber A."/>
            <person name="Denarie J."/>
            <person name="Dixon R.A."/>
            <person name="May G.D."/>
            <person name="Schwartz D.C."/>
            <person name="Rogers J."/>
            <person name="Quetier F."/>
            <person name="Town C.D."/>
            <person name="Roe B.A."/>
        </authorList>
    </citation>
    <scope>NUCLEOTIDE SEQUENCE [LARGE SCALE GENOMIC DNA]</scope>
    <source>
        <strain evidence="2">A17</strain>
        <strain evidence="3 4">cv. Jemalong A17</strain>
    </source>
</reference>
<evidence type="ECO:0000313" key="4">
    <source>
        <dbReference type="Proteomes" id="UP000002051"/>
    </source>
</evidence>
<feature type="compositionally biased region" description="Polar residues" evidence="1">
    <location>
        <begin position="813"/>
        <end position="823"/>
    </location>
</feature>
<reference evidence="2 4" key="2">
    <citation type="journal article" date="2014" name="BMC Genomics">
        <title>An improved genome release (version Mt4.0) for the model legume Medicago truncatula.</title>
        <authorList>
            <person name="Tang H."/>
            <person name="Krishnakumar V."/>
            <person name="Bidwell S."/>
            <person name="Rosen B."/>
            <person name="Chan A."/>
            <person name="Zhou S."/>
            <person name="Gentzbittel L."/>
            <person name="Childs K.L."/>
            <person name="Yandell M."/>
            <person name="Gundlach H."/>
            <person name="Mayer K.F."/>
            <person name="Schwartz D.C."/>
            <person name="Town C.D."/>
        </authorList>
    </citation>
    <scope>GENOME REANNOTATION</scope>
    <source>
        <strain evidence="3 4">cv. Jemalong A17</strain>
    </source>
</reference>
<dbReference type="KEGG" id="mtr:11424919"/>
<evidence type="ECO:0000313" key="2">
    <source>
        <dbReference type="EMBL" id="AES63783.2"/>
    </source>
</evidence>
<accession>G7IP21</accession>
<keyword evidence="4" id="KW-1185">Reference proteome</keyword>
<dbReference type="InterPro" id="IPR038836">
    <property type="entry name" value="MED16"/>
</dbReference>
<name>G7IP21_MEDTR</name>
<dbReference type="Proteomes" id="UP000002051">
    <property type="component" value="Chromosome 2"/>
</dbReference>
<gene>
    <name evidence="3" type="primary">11424919</name>
    <name evidence="2" type="ordered locus">MTR_2g013160</name>
</gene>
<dbReference type="OrthoDB" id="2020837at2759"/>
<feature type="region of interest" description="Disordered" evidence="1">
    <location>
        <begin position="813"/>
        <end position="846"/>
    </location>
</feature>
<organism evidence="2 4">
    <name type="scientific">Medicago truncatula</name>
    <name type="common">Barrel medic</name>
    <name type="synonym">Medicago tribuloides</name>
    <dbReference type="NCBI Taxonomy" id="3880"/>
    <lineage>
        <taxon>Eukaryota</taxon>
        <taxon>Viridiplantae</taxon>
        <taxon>Streptophyta</taxon>
        <taxon>Embryophyta</taxon>
        <taxon>Tracheophyta</taxon>
        <taxon>Spermatophyta</taxon>
        <taxon>Magnoliopsida</taxon>
        <taxon>eudicotyledons</taxon>
        <taxon>Gunneridae</taxon>
        <taxon>Pentapetalae</taxon>
        <taxon>rosids</taxon>
        <taxon>fabids</taxon>
        <taxon>Fabales</taxon>
        <taxon>Fabaceae</taxon>
        <taxon>Papilionoideae</taxon>
        <taxon>50 kb inversion clade</taxon>
        <taxon>NPAAA clade</taxon>
        <taxon>Hologalegina</taxon>
        <taxon>IRL clade</taxon>
        <taxon>Trifolieae</taxon>
        <taxon>Medicago</taxon>
    </lineage>
</organism>
<evidence type="ECO:0000313" key="3">
    <source>
        <dbReference type="EnsemblPlants" id="AES63783"/>
    </source>
</evidence>
<dbReference type="eggNOG" id="ENOG502QU1U">
    <property type="taxonomic scope" value="Eukaryota"/>
</dbReference>
<dbReference type="AlphaFoldDB" id="G7IP21"/>